<evidence type="ECO:0000256" key="3">
    <source>
        <dbReference type="ARBA" id="ARBA00023136"/>
    </source>
</evidence>
<keyword evidence="4" id="KW-0325">Glycoprotein</keyword>
<accession>A0A8D3ECU8</accession>
<reference evidence="7" key="1">
    <citation type="submission" date="2023-05" db="EMBL/GenBank/DDBJ databases">
        <title>High-quality long-read genome of Scophthalmus maximus.</title>
        <authorList>
            <person name="Lien S."/>
            <person name="Martinez P."/>
        </authorList>
    </citation>
    <scope>NUCLEOTIDE SEQUENCE [LARGE SCALE GENOMIC DNA]</scope>
</reference>
<feature type="region of interest" description="Disordered" evidence="5">
    <location>
        <begin position="184"/>
        <end position="220"/>
    </location>
</feature>
<name>A0A8D3ECU8_SCOMX</name>
<evidence type="ECO:0000313" key="7">
    <source>
        <dbReference type="Ensembl" id="ENSSMAP00000069607.1"/>
    </source>
</evidence>
<sequence length="220" mass="24395">MFFKERGSLNTSSGEMTIRGLIRNDSALYTPEINSKEATPTLLTVISSVPVPTVTTSCDEKAGCTLTCEGNTTGAEPVAYKWKSDDTELKPTSKDHHVKKENSPGIKEFSCELVNPVSRESSRPIPNPFIADMPRNLNINTGLAVFLCLLVAVLLLVFIHRGTSGVWFFQKESMPWEADFWTKQERPARDAAESNATRDHQENGQENGETQMTLMPNNTT</sequence>
<keyword evidence="6" id="KW-0812">Transmembrane</keyword>
<evidence type="ECO:0000256" key="2">
    <source>
        <dbReference type="ARBA" id="ARBA00022729"/>
    </source>
</evidence>
<evidence type="ECO:0000256" key="4">
    <source>
        <dbReference type="ARBA" id="ARBA00023180"/>
    </source>
</evidence>
<dbReference type="SUPFAM" id="SSF48726">
    <property type="entry name" value="Immunoglobulin"/>
    <property type="match status" value="1"/>
</dbReference>
<feature type="compositionally biased region" description="Polar residues" evidence="5">
    <location>
        <begin position="204"/>
        <end position="220"/>
    </location>
</feature>
<dbReference type="AlphaFoldDB" id="A0A8D3ECU8"/>
<feature type="compositionally biased region" description="Basic and acidic residues" evidence="5">
    <location>
        <begin position="184"/>
        <end position="203"/>
    </location>
</feature>
<reference evidence="7" key="2">
    <citation type="submission" date="2025-08" db="UniProtKB">
        <authorList>
            <consortium name="Ensembl"/>
        </authorList>
    </citation>
    <scope>IDENTIFICATION</scope>
</reference>
<dbReference type="Proteomes" id="UP000694558">
    <property type="component" value="Chromosome 1"/>
</dbReference>
<protein>
    <recommendedName>
        <fullName evidence="9">Ig-like domain-containing protein</fullName>
    </recommendedName>
</protein>
<dbReference type="Gene3D" id="2.60.40.10">
    <property type="entry name" value="Immunoglobulins"/>
    <property type="match status" value="1"/>
</dbReference>
<dbReference type="InterPro" id="IPR015631">
    <property type="entry name" value="CD2/SLAM_rcpt"/>
</dbReference>
<keyword evidence="6" id="KW-1133">Transmembrane helix</keyword>
<evidence type="ECO:0000256" key="1">
    <source>
        <dbReference type="ARBA" id="ARBA00004370"/>
    </source>
</evidence>
<feature type="transmembrane region" description="Helical" evidence="6">
    <location>
        <begin position="137"/>
        <end position="159"/>
    </location>
</feature>
<comment type="subcellular location">
    <subcellularLocation>
        <location evidence="1">Membrane</location>
    </subcellularLocation>
</comment>
<keyword evidence="2" id="KW-0732">Signal</keyword>
<dbReference type="InterPro" id="IPR013783">
    <property type="entry name" value="Ig-like_fold"/>
</dbReference>
<dbReference type="PANTHER" id="PTHR12080:SF125">
    <property type="entry name" value="CD48 ANTIGEN-LIKE"/>
    <property type="match status" value="1"/>
</dbReference>
<organism evidence="7 8">
    <name type="scientific">Scophthalmus maximus</name>
    <name type="common">Turbot</name>
    <name type="synonym">Psetta maxima</name>
    <dbReference type="NCBI Taxonomy" id="52904"/>
    <lineage>
        <taxon>Eukaryota</taxon>
        <taxon>Metazoa</taxon>
        <taxon>Chordata</taxon>
        <taxon>Craniata</taxon>
        <taxon>Vertebrata</taxon>
        <taxon>Euteleostomi</taxon>
        <taxon>Actinopterygii</taxon>
        <taxon>Neopterygii</taxon>
        <taxon>Teleostei</taxon>
        <taxon>Neoteleostei</taxon>
        <taxon>Acanthomorphata</taxon>
        <taxon>Carangaria</taxon>
        <taxon>Pleuronectiformes</taxon>
        <taxon>Pleuronectoidei</taxon>
        <taxon>Scophthalmidae</taxon>
        <taxon>Scophthalmus</taxon>
    </lineage>
</organism>
<evidence type="ECO:0000256" key="5">
    <source>
        <dbReference type="SAM" id="MobiDB-lite"/>
    </source>
</evidence>
<dbReference type="PANTHER" id="PTHR12080">
    <property type="entry name" value="SIGNALING LYMPHOCYTIC ACTIVATION MOLECULE"/>
    <property type="match status" value="1"/>
</dbReference>
<dbReference type="Ensembl" id="ENSSMAT00000049025.1">
    <property type="protein sequence ID" value="ENSSMAP00000069607.1"/>
    <property type="gene ID" value="ENSSMAG00000037658.1"/>
</dbReference>
<gene>
    <name evidence="7" type="primary">LOC118303910</name>
</gene>
<evidence type="ECO:0000313" key="8">
    <source>
        <dbReference type="Proteomes" id="UP000694558"/>
    </source>
</evidence>
<dbReference type="InterPro" id="IPR036179">
    <property type="entry name" value="Ig-like_dom_sf"/>
</dbReference>
<dbReference type="GO" id="GO:0016020">
    <property type="term" value="C:membrane"/>
    <property type="evidence" value="ECO:0007669"/>
    <property type="project" value="UniProtKB-SubCell"/>
</dbReference>
<keyword evidence="3 6" id="KW-0472">Membrane</keyword>
<evidence type="ECO:0008006" key="9">
    <source>
        <dbReference type="Google" id="ProtNLM"/>
    </source>
</evidence>
<evidence type="ECO:0000256" key="6">
    <source>
        <dbReference type="SAM" id="Phobius"/>
    </source>
</evidence>
<proteinExistence type="predicted"/>
<dbReference type="GeneTree" id="ENSGT00610000086518"/>